<feature type="compositionally biased region" description="Basic and acidic residues" evidence="1">
    <location>
        <begin position="23"/>
        <end position="37"/>
    </location>
</feature>
<feature type="compositionally biased region" description="Basic and acidic residues" evidence="1">
    <location>
        <begin position="1"/>
        <end position="15"/>
    </location>
</feature>
<evidence type="ECO:0000256" key="1">
    <source>
        <dbReference type="SAM" id="MobiDB-lite"/>
    </source>
</evidence>
<feature type="region of interest" description="Disordered" evidence="1">
    <location>
        <begin position="1"/>
        <end position="37"/>
    </location>
</feature>
<evidence type="ECO:0000313" key="2">
    <source>
        <dbReference type="EMBL" id="CAF2955929.1"/>
    </source>
</evidence>
<proteinExistence type="predicted"/>
<evidence type="ECO:0000313" key="3">
    <source>
        <dbReference type="Proteomes" id="UP000675881"/>
    </source>
</evidence>
<sequence length="207" mass="23803">MEGESPPKVKKEKLLSKQAEVVNDQHETPRGAKRGREDIAKDSNEVIIVRRNGDHISLVEWNKVIKILDTDYIRRLFIPGRDITPNYEERRYTNKRAVIYVNDDFSGNYVRKIISSCTSLLSISWAEAERIREERKEKKIHTGFIDGVTGYIGDEILDKIIKHQCSTLGIEGKVEIVRSELTKLGKVLHICVDLLAFKNLELHNFTS</sequence>
<dbReference type="EMBL" id="HG994584">
    <property type="protein sequence ID" value="CAF2955929.1"/>
    <property type="molecule type" value="Genomic_DNA"/>
</dbReference>
<accession>A0A7R8CWT6</accession>
<keyword evidence="3" id="KW-1185">Reference proteome</keyword>
<gene>
    <name evidence="2" type="ORF">LSAA_10174</name>
</gene>
<organism evidence="2 3">
    <name type="scientific">Lepeophtheirus salmonis</name>
    <name type="common">Salmon louse</name>
    <name type="synonym">Caligus salmonis</name>
    <dbReference type="NCBI Taxonomy" id="72036"/>
    <lineage>
        <taxon>Eukaryota</taxon>
        <taxon>Metazoa</taxon>
        <taxon>Ecdysozoa</taxon>
        <taxon>Arthropoda</taxon>
        <taxon>Crustacea</taxon>
        <taxon>Multicrustacea</taxon>
        <taxon>Hexanauplia</taxon>
        <taxon>Copepoda</taxon>
        <taxon>Siphonostomatoida</taxon>
        <taxon>Caligidae</taxon>
        <taxon>Lepeophtheirus</taxon>
    </lineage>
</organism>
<reference evidence="2" key="1">
    <citation type="submission" date="2021-02" db="EMBL/GenBank/DDBJ databases">
        <authorList>
            <person name="Bekaert M."/>
        </authorList>
    </citation>
    <scope>NUCLEOTIDE SEQUENCE</scope>
    <source>
        <strain evidence="2">IoA-00</strain>
    </source>
</reference>
<protein>
    <submittedName>
        <fullName evidence="2">(salmon louse) hypothetical protein</fullName>
    </submittedName>
</protein>
<dbReference type="AlphaFoldDB" id="A0A7R8CWT6"/>
<dbReference type="Proteomes" id="UP000675881">
    <property type="component" value="Chromosome 5"/>
</dbReference>
<name>A0A7R8CWT6_LEPSM</name>